<evidence type="ECO:0000259" key="10">
    <source>
        <dbReference type="Pfam" id="PF07670"/>
    </source>
</evidence>
<dbReference type="InterPro" id="IPR011642">
    <property type="entry name" value="Gate_dom"/>
</dbReference>
<evidence type="ECO:0000259" key="9">
    <source>
        <dbReference type="Pfam" id="PF07662"/>
    </source>
</evidence>
<evidence type="ECO:0000313" key="12">
    <source>
        <dbReference type="Proteomes" id="UP000470771"/>
    </source>
</evidence>
<dbReference type="Proteomes" id="UP000470771">
    <property type="component" value="Unassembled WGS sequence"/>
</dbReference>
<feature type="transmembrane region" description="Helical" evidence="7">
    <location>
        <begin position="296"/>
        <end position="317"/>
    </location>
</feature>
<organism evidence="11 12">
    <name type="scientific">Acidiluteibacter ferrifornacis</name>
    <dbReference type="NCBI Taxonomy" id="2692424"/>
    <lineage>
        <taxon>Bacteria</taxon>
        <taxon>Pseudomonadati</taxon>
        <taxon>Bacteroidota</taxon>
        <taxon>Flavobacteriia</taxon>
        <taxon>Flavobacteriales</taxon>
        <taxon>Cryomorphaceae</taxon>
        <taxon>Acidiluteibacter</taxon>
    </lineage>
</organism>
<evidence type="ECO:0000256" key="6">
    <source>
        <dbReference type="ARBA" id="ARBA00023136"/>
    </source>
</evidence>
<dbReference type="EMBL" id="WWNE01000004">
    <property type="protein sequence ID" value="NBG65323.1"/>
    <property type="molecule type" value="Genomic_DNA"/>
</dbReference>
<name>A0A6N9NHD6_9FLAO</name>
<dbReference type="AlphaFoldDB" id="A0A6N9NHD6"/>
<evidence type="ECO:0000256" key="3">
    <source>
        <dbReference type="ARBA" id="ARBA00022475"/>
    </source>
</evidence>
<reference evidence="11 12" key="1">
    <citation type="submission" date="2019-12" db="EMBL/GenBank/DDBJ databases">
        <authorList>
            <person name="Zhao J."/>
        </authorList>
    </citation>
    <scope>NUCLEOTIDE SEQUENCE [LARGE SCALE GENOMIC DNA]</scope>
    <source>
        <strain evidence="11 12">S-15</strain>
    </source>
</reference>
<feature type="transmembrane region" description="Helical" evidence="7">
    <location>
        <begin position="397"/>
        <end position="417"/>
    </location>
</feature>
<dbReference type="PANTHER" id="PTHR10590">
    <property type="entry name" value="SODIUM/NUCLEOSIDE COTRANSPORTER"/>
    <property type="match status" value="1"/>
</dbReference>
<keyword evidence="5 7" id="KW-1133">Transmembrane helix</keyword>
<dbReference type="InterPro" id="IPR002668">
    <property type="entry name" value="CNT_N_dom"/>
</dbReference>
<feature type="transmembrane region" description="Helical" evidence="7">
    <location>
        <begin position="197"/>
        <end position="217"/>
    </location>
</feature>
<feature type="domain" description="Concentrative nucleoside transporter C-terminal" evidence="9">
    <location>
        <begin position="197"/>
        <end position="415"/>
    </location>
</feature>
<dbReference type="GO" id="GO:0005886">
    <property type="term" value="C:plasma membrane"/>
    <property type="evidence" value="ECO:0007669"/>
    <property type="project" value="UniProtKB-SubCell"/>
</dbReference>
<gene>
    <name evidence="11" type="ORF">GQN54_04300</name>
</gene>
<feature type="transmembrane region" description="Helical" evidence="7">
    <location>
        <begin position="252"/>
        <end position="275"/>
    </location>
</feature>
<keyword evidence="3" id="KW-1003">Cell membrane</keyword>
<dbReference type="GO" id="GO:0015293">
    <property type="term" value="F:symporter activity"/>
    <property type="evidence" value="ECO:0007669"/>
    <property type="project" value="TreeGrafter"/>
</dbReference>
<dbReference type="PANTHER" id="PTHR10590:SF4">
    <property type="entry name" value="SOLUTE CARRIER FAMILY 28 MEMBER 3"/>
    <property type="match status" value="1"/>
</dbReference>
<dbReference type="InterPro" id="IPR011657">
    <property type="entry name" value="CNT_C_dom"/>
</dbReference>
<evidence type="ECO:0000256" key="2">
    <source>
        <dbReference type="ARBA" id="ARBA00009033"/>
    </source>
</evidence>
<protein>
    <submittedName>
        <fullName evidence="11">Na+ dependent nucleoside transporter</fullName>
    </submittedName>
</protein>
<feature type="transmembrane region" description="Helical" evidence="7">
    <location>
        <begin position="360"/>
        <end position="385"/>
    </location>
</feature>
<evidence type="ECO:0000256" key="4">
    <source>
        <dbReference type="ARBA" id="ARBA00022692"/>
    </source>
</evidence>
<comment type="similarity">
    <text evidence="2">Belongs to the concentrative nucleoside transporter (CNT) (TC 2.A.41) family.</text>
</comment>
<keyword evidence="12" id="KW-1185">Reference proteome</keyword>
<comment type="caution">
    <text evidence="11">The sequence shown here is derived from an EMBL/GenBank/DDBJ whole genome shotgun (WGS) entry which is preliminary data.</text>
</comment>
<dbReference type="InterPro" id="IPR008276">
    <property type="entry name" value="C_nuclsd_transpt"/>
</dbReference>
<evidence type="ECO:0000259" key="8">
    <source>
        <dbReference type="Pfam" id="PF01773"/>
    </source>
</evidence>
<comment type="subcellular location">
    <subcellularLocation>
        <location evidence="1">Cell membrane</location>
        <topology evidence="1">Multi-pass membrane protein</topology>
    </subcellularLocation>
</comment>
<evidence type="ECO:0000256" key="5">
    <source>
        <dbReference type="ARBA" id="ARBA00022989"/>
    </source>
</evidence>
<evidence type="ECO:0000313" key="11">
    <source>
        <dbReference type="EMBL" id="NBG65323.1"/>
    </source>
</evidence>
<evidence type="ECO:0000256" key="1">
    <source>
        <dbReference type="ARBA" id="ARBA00004651"/>
    </source>
</evidence>
<feature type="transmembrane region" description="Helical" evidence="7">
    <location>
        <begin position="160"/>
        <end position="185"/>
    </location>
</feature>
<dbReference type="Pfam" id="PF01773">
    <property type="entry name" value="Nucleos_tra2_N"/>
    <property type="match status" value="1"/>
</dbReference>
<sequence>MIVLLLLAFLFSVNRKAISWSLVSKGIGLQIIFAILVLKVPFVAKAFDIASGFFVKIISFTSEGTNFLFSSFITEKIEIGFINFAIQVLPTIIFFSALTSLLYYWGILQKVVYAFAWVMKKLMKLSGAESLAAAGNIFLGQTESPLLVKPYLSKMTNSEIMSLMSGGMATIAGGVLAAYIGFLGGDDPVQQIYFAKHLLAASVMSAPAAIVAAKILVPETEEINSTMEISSDKIGGNALEAIANGTTDGIKLAVNVGAMLLVFIAFITMGNYLLCDIIGHYTGLNEIIASSTSFRGLTFEFLIGYSFAPIAYLMGVAKEDMVLVGQLLGEKTILNEFVAYVSLGKMKAAQLFAEEKSITMATYILCGFANFASIGIQIGGIGALAPNKKGILSKFGIRALIGGTLASLFTAVIVGVIL</sequence>
<keyword evidence="6 7" id="KW-0472">Membrane</keyword>
<feature type="domain" description="Nucleoside transporter/FeoB GTPase Gate" evidence="10">
    <location>
        <begin position="85"/>
        <end position="184"/>
    </location>
</feature>
<dbReference type="GO" id="GO:0005337">
    <property type="term" value="F:nucleoside transmembrane transporter activity"/>
    <property type="evidence" value="ECO:0007669"/>
    <property type="project" value="InterPro"/>
</dbReference>
<proteinExistence type="inferred from homology"/>
<dbReference type="Pfam" id="PF07670">
    <property type="entry name" value="Gate"/>
    <property type="match status" value="1"/>
</dbReference>
<feature type="domain" description="Concentrative nucleoside transporter N-terminal" evidence="8">
    <location>
        <begin position="1"/>
        <end position="71"/>
    </location>
</feature>
<dbReference type="Pfam" id="PF07662">
    <property type="entry name" value="Nucleos_tra2_C"/>
    <property type="match status" value="1"/>
</dbReference>
<accession>A0A6N9NHD6</accession>
<keyword evidence="4 7" id="KW-0812">Transmembrane</keyword>
<feature type="transmembrane region" description="Helical" evidence="7">
    <location>
        <begin position="31"/>
        <end position="58"/>
    </location>
</feature>
<evidence type="ECO:0000256" key="7">
    <source>
        <dbReference type="SAM" id="Phobius"/>
    </source>
</evidence>
<feature type="transmembrane region" description="Helical" evidence="7">
    <location>
        <begin position="79"/>
        <end position="105"/>
    </location>
</feature>